<organism evidence="3 4">
    <name type="scientific">Lipomyces starkeyi NRRL Y-11557</name>
    <dbReference type="NCBI Taxonomy" id="675824"/>
    <lineage>
        <taxon>Eukaryota</taxon>
        <taxon>Fungi</taxon>
        <taxon>Dikarya</taxon>
        <taxon>Ascomycota</taxon>
        <taxon>Saccharomycotina</taxon>
        <taxon>Lipomycetes</taxon>
        <taxon>Lipomycetales</taxon>
        <taxon>Lipomycetaceae</taxon>
        <taxon>Lipomyces</taxon>
    </lineage>
</organism>
<dbReference type="Proteomes" id="UP000094385">
    <property type="component" value="Unassembled WGS sequence"/>
</dbReference>
<keyword evidence="2" id="KW-1133">Transmembrane helix</keyword>
<name>A0A1E3QE53_LIPST</name>
<evidence type="ECO:0000313" key="4">
    <source>
        <dbReference type="Proteomes" id="UP000094385"/>
    </source>
</evidence>
<proteinExistence type="predicted"/>
<evidence type="ECO:0000256" key="2">
    <source>
        <dbReference type="SAM" id="Phobius"/>
    </source>
</evidence>
<dbReference type="EMBL" id="KV454290">
    <property type="protein sequence ID" value="ODQ75985.1"/>
    <property type="molecule type" value="Genomic_DNA"/>
</dbReference>
<feature type="region of interest" description="Disordered" evidence="1">
    <location>
        <begin position="46"/>
        <end position="84"/>
    </location>
</feature>
<dbReference type="AlphaFoldDB" id="A0A1E3QE53"/>
<keyword evidence="2" id="KW-0812">Transmembrane</keyword>
<evidence type="ECO:0000256" key="1">
    <source>
        <dbReference type="SAM" id="MobiDB-lite"/>
    </source>
</evidence>
<sequence>MATNAISVLSQADSIILFREGKVVETGLFAEVMDKPNSEICQLTKMTGNEQLDSGEKTEDEKDPLAKTADEEDNFEHHAGNKFDHSLRRIKEHSEKGQVKFSVYKDYLQAANIFIVLLFVLLTITPSNGSRGERLAQTLE</sequence>
<protein>
    <submittedName>
        <fullName evidence="3">Uncharacterized protein</fullName>
    </submittedName>
</protein>
<reference evidence="3 4" key="1">
    <citation type="journal article" date="2016" name="Proc. Natl. Acad. Sci. U.S.A.">
        <title>Comparative genomics of biotechnologically important yeasts.</title>
        <authorList>
            <person name="Riley R."/>
            <person name="Haridas S."/>
            <person name="Wolfe K.H."/>
            <person name="Lopes M.R."/>
            <person name="Hittinger C.T."/>
            <person name="Goeker M."/>
            <person name="Salamov A.A."/>
            <person name="Wisecaver J.H."/>
            <person name="Long T.M."/>
            <person name="Calvey C.H."/>
            <person name="Aerts A.L."/>
            <person name="Barry K.W."/>
            <person name="Choi C."/>
            <person name="Clum A."/>
            <person name="Coughlan A.Y."/>
            <person name="Deshpande S."/>
            <person name="Douglass A.P."/>
            <person name="Hanson S.J."/>
            <person name="Klenk H.-P."/>
            <person name="LaButti K.M."/>
            <person name="Lapidus A."/>
            <person name="Lindquist E.A."/>
            <person name="Lipzen A.M."/>
            <person name="Meier-Kolthoff J.P."/>
            <person name="Ohm R.A."/>
            <person name="Otillar R.P."/>
            <person name="Pangilinan J.L."/>
            <person name="Peng Y."/>
            <person name="Rokas A."/>
            <person name="Rosa C.A."/>
            <person name="Scheuner C."/>
            <person name="Sibirny A.A."/>
            <person name="Slot J.C."/>
            <person name="Stielow J.B."/>
            <person name="Sun H."/>
            <person name="Kurtzman C.P."/>
            <person name="Blackwell M."/>
            <person name="Grigoriev I.V."/>
            <person name="Jeffries T.W."/>
        </authorList>
    </citation>
    <scope>NUCLEOTIDE SEQUENCE [LARGE SCALE GENOMIC DNA]</scope>
    <source>
        <strain evidence="3 4">NRRL Y-11557</strain>
    </source>
</reference>
<dbReference type="STRING" id="675824.A0A1E3QE53"/>
<accession>A0A1E3QE53</accession>
<feature type="transmembrane region" description="Helical" evidence="2">
    <location>
        <begin position="107"/>
        <end position="125"/>
    </location>
</feature>
<keyword evidence="2" id="KW-0472">Membrane</keyword>
<keyword evidence="4" id="KW-1185">Reference proteome</keyword>
<evidence type="ECO:0000313" key="3">
    <source>
        <dbReference type="EMBL" id="ODQ75985.1"/>
    </source>
</evidence>
<feature type="compositionally biased region" description="Basic and acidic residues" evidence="1">
    <location>
        <begin position="54"/>
        <end position="84"/>
    </location>
</feature>
<gene>
    <name evidence="3" type="ORF">LIPSTDRAFT_1389</name>
</gene>